<dbReference type="PROSITE" id="PS51412">
    <property type="entry name" value="MACPF_2"/>
    <property type="match status" value="1"/>
</dbReference>
<proteinExistence type="predicted"/>
<dbReference type="PANTHER" id="PTHR19324">
    <property type="entry name" value="PERFORIN-LIKE PROTEIN 1"/>
    <property type="match status" value="1"/>
</dbReference>
<gene>
    <name evidence="3" type="ORF">PLOB_00009539</name>
</gene>
<evidence type="ECO:0000259" key="2">
    <source>
        <dbReference type="PROSITE" id="PS51412"/>
    </source>
</evidence>
<dbReference type="InterPro" id="IPR031569">
    <property type="entry name" value="ApeC"/>
</dbReference>
<evidence type="ECO:0000313" key="4">
    <source>
        <dbReference type="Proteomes" id="UP001159405"/>
    </source>
</evidence>
<feature type="domain" description="MACPF" evidence="2">
    <location>
        <begin position="21"/>
        <end position="360"/>
    </location>
</feature>
<accession>A0ABN8QVQ6</accession>
<reference evidence="3 4" key="1">
    <citation type="submission" date="2022-05" db="EMBL/GenBank/DDBJ databases">
        <authorList>
            <consortium name="Genoscope - CEA"/>
            <person name="William W."/>
        </authorList>
    </citation>
    <scope>NUCLEOTIDE SEQUENCE [LARGE SCALE GENOMIC DNA]</scope>
</reference>
<dbReference type="EMBL" id="CALNXK010000147">
    <property type="protein sequence ID" value="CAH3168881.1"/>
    <property type="molecule type" value="Genomic_DNA"/>
</dbReference>
<keyword evidence="4" id="KW-1185">Reference proteome</keyword>
<dbReference type="Proteomes" id="UP001159405">
    <property type="component" value="Unassembled WGS sequence"/>
</dbReference>
<organism evidence="3 4">
    <name type="scientific">Porites lobata</name>
    <dbReference type="NCBI Taxonomy" id="104759"/>
    <lineage>
        <taxon>Eukaryota</taxon>
        <taxon>Metazoa</taxon>
        <taxon>Cnidaria</taxon>
        <taxon>Anthozoa</taxon>
        <taxon>Hexacorallia</taxon>
        <taxon>Scleractinia</taxon>
        <taxon>Fungiina</taxon>
        <taxon>Poritidae</taxon>
        <taxon>Porites</taxon>
    </lineage>
</organism>
<name>A0ABN8QVQ6_9CNID</name>
<dbReference type="Pfam" id="PF01823">
    <property type="entry name" value="MACPF"/>
    <property type="match status" value="1"/>
</dbReference>
<dbReference type="PANTHER" id="PTHR19324:SF33">
    <property type="entry name" value="MUCIN-5AC"/>
    <property type="match status" value="1"/>
</dbReference>
<protein>
    <recommendedName>
        <fullName evidence="2">MACPF domain-containing protein</fullName>
    </recommendedName>
</protein>
<comment type="caution">
    <text evidence="3">The sequence shown here is derived from an EMBL/GenBank/DDBJ whole genome shotgun (WGS) entry which is preliminary data.</text>
</comment>
<sequence length="569" mass="65237">MCNKSHRATMELSIILIIIGMTVVVKGSGGVPKGLHFVGVGYNLLKGNPEGDARYGGVDPGLLITRKIFQLTWNTNKKSVDNRFSVPDQVTFAPRLSCVRTYKKEVFFGSKSYQEKLNVDVQVSGDYGKGLLGVAFSLSSRFEKVKKETSKYHNVFYEDKHVCNKGRARYQLDLAPVKKFSVSADFAATVCALPGKYNEKAYFDFLEGWGTHIVVEVELGKKITERFKSSKAEFTKYAMLNSQNSVSVSGSYMGFSASLKVDVNVFKESMSKNTRFGEHKVVFKSGGSNLPEPIRIKLVPITEAFDPAFYSVLDKRSFARCVHSNSLLKARKTAVIRALNEYPRLKKTVKPTDPEVRIPLTWPEGTYGLPMPKSGCPIWRWRRNFRWHWGYRYHDTEDKRSNNQWSSPFDLAGPYYKNNMYQKFCMKTKHTASDYNLPWPKGQYCILKKGKCPGGFTEGHIKWDDEDRRNRNRYGGQIPDGLYGRNTVIYYCCRADGYATNSIILPTDSPFVLLKSNTHLCQYVQGMKVRSEWFYWDCENRRPSNGVGGFRPRSIVDRNVRLYYCYYYR</sequence>
<evidence type="ECO:0000313" key="3">
    <source>
        <dbReference type="EMBL" id="CAH3168881.1"/>
    </source>
</evidence>
<dbReference type="InterPro" id="IPR020864">
    <property type="entry name" value="MACPF"/>
</dbReference>
<keyword evidence="1" id="KW-0472">Membrane</keyword>
<keyword evidence="1" id="KW-0812">Transmembrane</keyword>
<feature type="transmembrane region" description="Helical" evidence="1">
    <location>
        <begin position="12"/>
        <end position="31"/>
    </location>
</feature>
<evidence type="ECO:0000256" key="1">
    <source>
        <dbReference type="SAM" id="Phobius"/>
    </source>
</evidence>
<dbReference type="Pfam" id="PF16977">
    <property type="entry name" value="ApeC"/>
    <property type="match status" value="1"/>
</dbReference>
<keyword evidence="1" id="KW-1133">Transmembrane helix</keyword>